<comment type="similarity">
    <text evidence="2 9">Belongs to the ATPase inhibitor family.</text>
</comment>
<sequence length="136" mass="15493">MAVTALVARTWLGVWGVRTMQARGFGSDQVRCGSVRCSSPEGGSHLRFPTFICVPVSLQSENIDRGAGSIREAGGAFGKREQAEEERYFRTQSREQLAALKKHHEEEIVHHKKEIERLQKEIERHKQKIKTLKHDD</sequence>
<dbReference type="GO" id="GO:0009986">
    <property type="term" value="C:cell surface"/>
    <property type="evidence" value="ECO:0007669"/>
    <property type="project" value="Ensembl"/>
</dbReference>
<feature type="coiled-coil region" evidence="10">
    <location>
        <begin position="94"/>
        <end position="135"/>
    </location>
</feature>
<protein>
    <recommendedName>
        <fullName evidence="3 9">ATPase inhibitor, mitochondrial</fullName>
    </recommendedName>
    <alternativeName>
        <fullName evidence="9">ATP synthase F1 subunit epsilon</fullName>
    </alternativeName>
</protein>
<dbReference type="GO" id="GO:1903052">
    <property type="term" value="P:positive regulation of proteolysis involved in protein catabolic process"/>
    <property type="evidence" value="ECO:0007669"/>
    <property type="project" value="Ensembl"/>
</dbReference>
<dbReference type="GO" id="GO:0072593">
    <property type="term" value="P:reactive oxygen species metabolic process"/>
    <property type="evidence" value="ECO:0007669"/>
    <property type="project" value="Ensembl"/>
</dbReference>
<dbReference type="GeneTree" id="ENSGT00390000006264"/>
<dbReference type="GO" id="GO:0051882">
    <property type="term" value="P:mitochondrial depolarization"/>
    <property type="evidence" value="ECO:0007669"/>
    <property type="project" value="Ensembl"/>
</dbReference>
<comment type="subunit">
    <text evidence="7 9">Homodimer; represents the active form and is present at a pH value below 6.5. Homotetramer; represents the inactive form and is present at a pH value above 7.0.</text>
</comment>
<dbReference type="Pfam" id="PF04568">
    <property type="entry name" value="IATP"/>
    <property type="match status" value="1"/>
</dbReference>
<dbReference type="GO" id="GO:1903214">
    <property type="term" value="P:regulation of protein targeting to mitochondrion"/>
    <property type="evidence" value="ECO:0007669"/>
    <property type="project" value="Ensembl"/>
</dbReference>
<evidence type="ECO:0000313" key="12">
    <source>
        <dbReference type="Ensembl" id="ENSRROP00000025084.1"/>
    </source>
</evidence>
<dbReference type="STRING" id="61622.ENSRROP00000025084"/>
<keyword evidence="5 10" id="KW-0175">Coiled coil</keyword>
<evidence type="ECO:0000256" key="2">
    <source>
        <dbReference type="ARBA" id="ARBA00010901"/>
    </source>
</evidence>
<evidence type="ECO:0000256" key="11">
    <source>
        <dbReference type="SAM" id="SignalP"/>
    </source>
</evidence>
<dbReference type="GO" id="GO:1905091">
    <property type="term" value="P:positive regulation of type 2 mitophagy"/>
    <property type="evidence" value="ECO:0007669"/>
    <property type="project" value="Ensembl"/>
</dbReference>
<name>A0A2K6Q8J3_RHIRO</name>
<keyword evidence="13" id="KW-1185">Reference proteome</keyword>
<evidence type="ECO:0000313" key="13">
    <source>
        <dbReference type="Proteomes" id="UP000233200"/>
    </source>
</evidence>
<dbReference type="PANTHER" id="PTHR48417:SF1">
    <property type="entry name" value="ATP SYNTHASE F1 SUBUNIT EPSILON"/>
    <property type="match status" value="1"/>
</dbReference>
<dbReference type="GO" id="GO:0140260">
    <property type="term" value="F:mitochondrial proton-transporting ATP synthase complex binding"/>
    <property type="evidence" value="ECO:0007669"/>
    <property type="project" value="Ensembl"/>
</dbReference>
<comment type="function">
    <text evidence="8">Endogenous F(1)F(o)-ATPase inhibitor limiting ATP depletion when the mitochondrial membrane potential falls below a threshold and the F(1)F(o)-ATP synthase starts hydrolyzing ATP to pump protons out of the mitochondrial matrix. Required to avoid the consumption of cellular ATP when the F(1)F(o)-ATP synthase enzyme acts as an ATP hydrolase. Indirectly acts as a regulator of heme synthesis in erythroid tissues: regulates heme synthesis by modulating the mitochondrial pH and redox potential, allowing FECH to efficiently catalyze the incorporation of iron into protoporphyrin IX to produce heme.</text>
</comment>
<dbReference type="GO" id="GO:0042030">
    <property type="term" value="F:ATPase inhibitor activity"/>
    <property type="evidence" value="ECO:0007669"/>
    <property type="project" value="UniProtKB-UniRule"/>
</dbReference>
<evidence type="ECO:0000256" key="5">
    <source>
        <dbReference type="ARBA" id="ARBA00023054"/>
    </source>
</evidence>
<reference evidence="12" key="2">
    <citation type="submission" date="2025-09" db="UniProtKB">
        <authorList>
            <consortium name="Ensembl"/>
        </authorList>
    </citation>
    <scope>IDENTIFICATION</scope>
</reference>
<keyword evidence="11" id="KW-0732">Signal</keyword>
<accession>A0A2K6Q8J3</accession>
<dbReference type="FunFam" id="1.20.5.500:FF:000003">
    <property type="entry name" value="ATPase inhibitor B, mitochondrial"/>
    <property type="match status" value="1"/>
</dbReference>
<dbReference type="InterPro" id="IPR007648">
    <property type="entry name" value="ATPase_inhibitor_mt"/>
</dbReference>
<comment type="subcellular location">
    <subcellularLocation>
        <location evidence="1 9">Mitochondrion</location>
    </subcellularLocation>
</comment>
<dbReference type="Ensembl" id="ENSRROT00000049299.1">
    <property type="protein sequence ID" value="ENSRROP00000025084.1"/>
    <property type="gene ID" value="ENSRROG00000036303.1"/>
</dbReference>
<dbReference type="GO" id="GO:0006783">
    <property type="term" value="P:heme biosynthetic process"/>
    <property type="evidence" value="ECO:0007669"/>
    <property type="project" value="Ensembl"/>
</dbReference>
<dbReference type="GO" id="GO:1901030">
    <property type="term" value="P:positive regulation of mitochondrial outer membrane permeabilization involved in apoptotic signaling pathway"/>
    <property type="evidence" value="ECO:0007669"/>
    <property type="project" value="Ensembl"/>
</dbReference>
<proteinExistence type="inferred from homology"/>
<dbReference type="Proteomes" id="UP000233200">
    <property type="component" value="Unplaced"/>
</dbReference>
<dbReference type="FunFam" id="1.20.5.500:FF:000004">
    <property type="entry name" value="ATPase inhibitor A, mitochondrial"/>
    <property type="match status" value="1"/>
</dbReference>
<keyword evidence="4" id="KW-0809">Transit peptide</keyword>
<evidence type="ECO:0000256" key="1">
    <source>
        <dbReference type="ARBA" id="ARBA00004173"/>
    </source>
</evidence>
<reference evidence="12" key="1">
    <citation type="submission" date="2025-08" db="UniProtKB">
        <authorList>
            <consortium name="Ensembl"/>
        </authorList>
    </citation>
    <scope>IDENTIFICATION</scope>
</reference>
<dbReference type="PANTHER" id="PTHR48417">
    <property type="entry name" value="ATP SYNTHASE F1 SUBUNIT EPSILON"/>
    <property type="match status" value="1"/>
</dbReference>
<feature type="signal peptide" evidence="11">
    <location>
        <begin position="1"/>
        <end position="16"/>
    </location>
</feature>
<dbReference type="GO" id="GO:0051117">
    <property type="term" value="F:ATPase binding"/>
    <property type="evidence" value="ECO:0007669"/>
    <property type="project" value="Ensembl"/>
</dbReference>
<keyword evidence="6 9" id="KW-0496">Mitochondrion</keyword>
<organism evidence="12 13">
    <name type="scientific">Rhinopithecus roxellana</name>
    <name type="common">Golden snub-nosed monkey</name>
    <name type="synonym">Pygathrix roxellana</name>
    <dbReference type="NCBI Taxonomy" id="61622"/>
    <lineage>
        <taxon>Eukaryota</taxon>
        <taxon>Metazoa</taxon>
        <taxon>Chordata</taxon>
        <taxon>Craniata</taxon>
        <taxon>Vertebrata</taxon>
        <taxon>Euteleostomi</taxon>
        <taxon>Mammalia</taxon>
        <taxon>Eutheria</taxon>
        <taxon>Euarchontoglires</taxon>
        <taxon>Primates</taxon>
        <taxon>Haplorrhini</taxon>
        <taxon>Catarrhini</taxon>
        <taxon>Cercopithecidae</taxon>
        <taxon>Colobinae</taxon>
        <taxon>Rhinopithecus</taxon>
    </lineage>
</organism>
<dbReference type="GO" id="GO:0030218">
    <property type="term" value="P:erythrocyte differentiation"/>
    <property type="evidence" value="ECO:0007669"/>
    <property type="project" value="Ensembl"/>
</dbReference>
<comment type="domain">
    <text evidence="9">Forms an alpha-helical dimer with monomers associated via an antiparallel alpha-helical coiled coil, leaving each N-terminal inhibitory region accessible for interaction with an F1 catalytic domain. The inhibitory N-terminal region binds the alpha(ADP-bound)-beta(ADP-bound) (ATP5F1A-ATP5F1B) interface of F1-ATPase, and also contact the central gamma subunit (ATP5F1C). This dimeric state is favored by pH values below 7.0, and at higher values the dimers associate to form inactive homotetramer, where the inhibitory region is occluded, masking its inhibitory activity.</text>
</comment>
<dbReference type="GO" id="GO:0005739">
    <property type="term" value="C:mitochondrion"/>
    <property type="evidence" value="ECO:0007669"/>
    <property type="project" value="UniProtKB-SubCell"/>
</dbReference>
<evidence type="ECO:0000256" key="7">
    <source>
        <dbReference type="ARBA" id="ARBA00026043"/>
    </source>
</evidence>
<evidence type="ECO:0000256" key="8">
    <source>
        <dbReference type="ARBA" id="ARBA00046200"/>
    </source>
</evidence>
<evidence type="ECO:0000256" key="3">
    <source>
        <dbReference type="ARBA" id="ARBA00019626"/>
    </source>
</evidence>
<gene>
    <name evidence="12" type="primary">ATP5IF1</name>
</gene>
<evidence type="ECO:0000256" key="9">
    <source>
        <dbReference type="RuleBase" id="RU368087"/>
    </source>
</evidence>
<dbReference type="GO" id="GO:1903578">
    <property type="term" value="P:regulation of ATP metabolic process"/>
    <property type="evidence" value="ECO:0007669"/>
    <property type="project" value="Ensembl"/>
</dbReference>
<dbReference type="SUPFAM" id="SSF64602">
    <property type="entry name" value="F1 ATPase inhibitor, IF1, C-terminal domain"/>
    <property type="match status" value="1"/>
</dbReference>
<evidence type="ECO:0000256" key="6">
    <source>
        <dbReference type="ARBA" id="ARBA00023128"/>
    </source>
</evidence>
<dbReference type="GO" id="GO:0001937">
    <property type="term" value="P:negative regulation of endothelial cell proliferation"/>
    <property type="evidence" value="ECO:0007669"/>
    <property type="project" value="Ensembl"/>
</dbReference>
<dbReference type="Gene3D" id="1.20.5.500">
    <property type="entry name" value="Single helix bin"/>
    <property type="match status" value="2"/>
</dbReference>
<dbReference type="AlphaFoldDB" id="A0A2K6Q8J3"/>
<dbReference type="GO" id="GO:0043532">
    <property type="term" value="F:angiostatin binding"/>
    <property type="evidence" value="ECO:0007669"/>
    <property type="project" value="Ensembl"/>
</dbReference>
<feature type="chain" id="PRO_5014336406" description="ATPase inhibitor, mitochondrial" evidence="11">
    <location>
        <begin position="17"/>
        <end position="136"/>
    </location>
</feature>
<evidence type="ECO:0000256" key="4">
    <source>
        <dbReference type="ARBA" id="ARBA00022946"/>
    </source>
</evidence>
<evidence type="ECO:0000256" key="10">
    <source>
        <dbReference type="SAM" id="Coils"/>
    </source>
</evidence>